<dbReference type="InterPro" id="IPR002938">
    <property type="entry name" value="FAD-bd"/>
</dbReference>
<keyword evidence="1" id="KW-0560">Oxidoreductase</keyword>
<dbReference type="AlphaFoldDB" id="A0A4R4VXF2"/>
<dbReference type="Pfam" id="PF01494">
    <property type="entry name" value="FAD_binding_3"/>
    <property type="match status" value="1"/>
</dbReference>
<organism evidence="4 5">
    <name type="scientific">Nonomuraea diastatica</name>
    <dbReference type="NCBI Taxonomy" id="1848329"/>
    <lineage>
        <taxon>Bacteria</taxon>
        <taxon>Bacillati</taxon>
        <taxon>Actinomycetota</taxon>
        <taxon>Actinomycetes</taxon>
        <taxon>Streptosporangiales</taxon>
        <taxon>Streptosporangiaceae</taxon>
        <taxon>Nonomuraea</taxon>
    </lineage>
</organism>
<feature type="domain" description="FAD-binding" evidence="3">
    <location>
        <begin position="4"/>
        <end position="321"/>
    </location>
</feature>
<reference evidence="4 5" key="1">
    <citation type="submission" date="2019-03" db="EMBL/GenBank/DDBJ databases">
        <title>Draft genome sequences of novel Actinobacteria.</title>
        <authorList>
            <person name="Sahin N."/>
            <person name="Ay H."/>
            <person name="Saygin H."/>
        </authorList>
    </citation>
    <scope>NUCLEOTIDE SEQUENCE [LARGE SCALE GENOMIC DNA]</scope>
    <source>
        <strain evidence="4 5">KC712</strain>
    </source>
</reference>
<dbReference type="PANTHER" id="PTHR13789">
    <property type="entry name" value="MONOOXYGENASE"/>
    <property type="match status" value="1"/>
</dbReference>
<accession>A0A4R4VXF2</accession>
<evidence type="ECO:0000313" key="4">
    <source>
        <dbReference type="EMBL" id="TDD09047.1"/>
    </source>
</evidence>
<comment type="caution">
    <text evidence="4">The sequence shown here is derived from an EMBL/GenBank/DDBJ whole genome shotgun (WGS) entry which is preliminary data.</text>
</comment>
<proteinExistence type="predicted"/>
<dbReference type="Proteomes" id="UP000294543">
    <property type="component" value="Unassembled WGS sequence"/>
</dbReference>
<dbReference type="Gene3D" id="3.50.50.60">
    <property type="entry name" value="FAD/NAD(P)-binding domain"/>
    <property type="match status" value="1"/>
</dbReference>
<sequence length="347" mass="37412">MKRAVIVGAGVGGLTTAIALRAIGWKVSIYERWPEVVAEGTALGIQPGVQAGLASLGLGEDLHERTVPYRQAQIRRPDGRRLADLPLERIERRAGTPVRMLSRASLIEMLLRQVDPATISTGVEITDPSALRVCHDLVIGADGVRSAVRQAFFGGVTRPRYAGIVAWRGVIKGYEPRHYGETWGHGQMFGMTPQAPGVTNWYAAVRTPEGNDESLDDLRARFANWHDPIPRVLAEAGDGAVLRHEVYELAPPPASYVTGNVALIGDAAHAMAPALGQGACQALLDAIELADRLHASAGDVAQALRSYDARRRPAAQRIVTASRWMTRLAVAGRLTGARDILMRLLPA</sequence>
<name>A0A4R4VXF2_9ACTN</name>
<dbReference type="EMBL" id="SMKP01000246">
    <property type="protein sequence ID" value="TDD09047.1"/>
    <property type="molecule type" value="Genomic_DNA"/>
</dbReference>
<evidence type="ECO:0000313" key="5">
    <source>
        <dbReference type="Proteomes" id="UP000294543"/>
    </source>
</evidence>
<dbReference type="InterPro" id="IPR050493">
    <property type="entry name" value="FAD-dep_Monooxygenase_BioMet"/>
</dbReference>
<evidence type="ECO:0000259" key="3">
    <source>
        <dbReference type="Pfam" id="PF01494"/>
    </source>
</evidence>
<evidence type="ECO:0000256" key="2">
    <source>
        <dbReference type="ARBA" id="ARBA00023033"/>
    </source>
</evidence>
<dbReference type="PRINTS" id="PR00420">
    <property type="entry name" value="RNGMNOXGNASE"/>
</dbReference>
<keyword evidence="2" id="KW-0503">Monooxygenase</keyword>
<keyword evidence="5" id="KW-1185">Reference proteome</keyword>
<dbReference type="SUPFAM" id="SSF51905">
    <property type="entry name" value="FAD/NAD(P)-binding domain"/>
    <property type="match status" value="1"/>
</dbReference>
<evidence type="ECO:0000256" key="1">
    <source>
        <dbReference type="ARBA" id="ARBA00023002"/>
    </source>
</evidence>
<protein>
    <submittedName>
        <fullName evidence="4">2-polyprenyl-6-methoxyphenol hydroxylase</fullName>
    </submittedName>
</protein>
<dbReference type="GO" id="GO:0071949">
    <property type="term" value="F:FAD binding"/>
    <property type="evidence" value="ECO:0007669"/>
    <property type="project" value="InterPro"/>
</dbReference>
<dbReference type="OrthoDB" id="9782160at2"/>
<dbReference type="PANTHER" id="PTHR13789:SF309">
    <property type="entry name" value="PUTATIVE (AFU_ORTHOLOGUE AFUA_6G14510)-RELATED"/>
    <property type="match status" value="1"/>
</dbReference>
<dbReference type="InterPro" id="IPR036188">
    <property type="entry name" value="FAD/NAD-bd_sf"/>
</dbReference>
<dbReference type="GO" id="GO:0004497">
    <property type="term" value="F:monooxygenase activity"/>
    <property type="evidence" value="ECO:0007669"/>
    <property type="project" value="UniProtKB-KW"/>
</dbReference>
<gene>
    <name evidence="4" type="ORF">E1294_47145</name>
</gene>
<dbReference type="RefSeq" id="WP_132518531.1">
    <property type="nucleotide sequence ID" value="NZ_SMKP01000246.1"/>
</dbReference>